<accession>A0A0F9D2G6</accession>
<name>A0A0F9D2G6_9ZZZZ</name>
<dbReference type="AlphaFoldDB" id="A0A0F9D2G6"/>
<reference evidence="1" key="1">
    <citation type="journal article" date="2015" name="Nature">
        <title>Complex archaea that bridge the gap between prokaryotes and eukaryotes.</title>
        <authorList>
            <person name="Spang A."/>
            <person name="Saw J.H."/>
            <person name="Jorgensen S.L."/>
            <person name="Zaremba-Niedzwiedzka K."/>
            <person name="Martijn J."/>
            <person name="Lind A.E."/>
            <person name="van Eijk R."/>
            <person name="Schleper C."/>
            <person name="Guy L."/>
            <person name="Ettema T.J."/>
        </authorList>
    </citation>
    <scope>NUCLEOTIDE SEQUENCE</scope>
</reference>
<comment type="caution">
    <text evidence="1">The sequence shown here is derived from an EMBL/GenBank/DDBJ whole genome shotgun (WGS) entry which is preliminary data.</text>
</comment>
<protein>
    <submittedName>
        <fullName evidence="1">Uncharacterized protein</fullName>
    </submittedName>
</protein>
<proteinExistence type="predicted"/>
<dbReference type="EMBL" id="LAZR01033486">
    <property type="protein sequence ID" value="KKL47941.1"/>
    <property type="molecule type" value="Genomic_DNA"/>
</dbReference>
<sequence>MDKDMRYLLALILMLVPSVLLADCDKPVYLVGIDIEEGTEGIGWLSGSMRKWWNTKGHKKYPKVCFVEKPSEAKYTLVWKSGYYVRATVYRLNSKVLLYTTAQYGKWRWSNPHRKVFKKAIRFISSSKVP</sequence>
<evidence type="ECO:0000313" key="1">
    <source>
        <dbReference type="EMBL" id="KKL47941.1"/>
    </source>
</evidence>
<organism evidence="1">
    <name type="scientific">marine sediment metagenome</name>
    <dbReference type="NCBI Taxonomy" id="412755"/>
    <lineage>
        <taxon>unclassified sequences</taxon>
        <taxon>metagenomes</taxon>
        <taxon>ecological metagenomes</taxon>
    </lineage>
</organism>
<gene>
    <name evidence="1" type="ORF">LCGC14_2330510</name>
</gene>